<sequence length="589" mass="65136">MVEPLDSFVCPITQELMVDPVVTDDGHSYEHEAIKRWLRANATSPVTNLPLRSKTLLPNHALKRAIADFRSRFPMSPSSSGASTGYFNLTPAAAPVSTSRMPTRRESLPQTGYFVYQLQEDLELFTTPSFSTPSLYDSGGSRWLLSNERVVVDQRAYATDSNHVFLRLSDDNEPGLRKLFIQEQAEFSPFRPVVVRLSVVPQFAVFRVTSATRFYHRPWATVASTVSGSQILQQNQIMAASHRVTDPESGVAFVRVDSRATWVPASCLAHHPTSTARVVVRVKAATGIYAGVVSRAQNSLATLQEGTLVASQLHFNVGETLFARVSAGGVVGWCTFESSDLLPQCPPRLAEQSAGRHIPVAILQGEYHLLVLNEVQSDGSITQKFKYCIPHAMARQIDNCIAKGRHVTHAALGPNGQWYLSGTKPDGTGAYCWASENAPWSFRQDMAVNSRVAFGRDGKFLELEEGGQVYEYGTSTHVVRRLSSARKVVAFGFVGYDGEFVKDDKGAYSHCLAGWFKDDILDAKPPRGFGALCSVSYTGSDYVAIHEHDYQVSADVPGAMDEALDAFYGRHHQVRNDRRRLIQQYHDLL</sequence>
<evidence type="ECO:0000313" key="3">
    <source>
        <dbReference type="Proteomes" id="UP000243579"/>
    </source>
</evidence>
<dbReference type="InterPro" id="IPR003613">
    <property type="entry name" value="Ubox_domain"/>
</dbReference>
<dbReference type="CDD" id="cd16655">
    <property type="entry name" value="RING-Ubox_WDSUB1-like"/>
    <property type="match status" value="1"/>
</dbReference>
<dbReference type="Gene3D" id="3.30.40.10">
    <property type="entry name" value="Zinc/RING finger domain, C3HC4 (zinc finger)"/>
    <property type="match status" value="1"/>
</dbReference>
<evidence type="ECO:0000259" key="1">
    <source>
        <dbReference type="PROSITE" id="PS51698"/>
    </source>
</evidence>
<dbReference type="Proteomes" id="UP000243579">
    <property type="component" value="Unassembled WGS sequence"/>
</dbReference>
<comment type="caution">
    <text evidence="2">The sequence shown here is derived from an EMBL/GenBank/DDBJ whole genome shotgun (WGS) entry which is preliminary data.</text>
</comment>
<dbReference type="OrthoDB" id="10064100at2759"/>
<dbReference type="EMBL" id="JNBR01000923">
    <property type="protein sequence ID" value="OQR89136.1"/>
    <property type="molecule type" value="Genomic_DNA"/>
</dbReference>
<dbReference type="InterPro" id="IPR052085">
    <property type="entry name" value="WD-SAM-U-box"/>
</dbReference>
<organism evidence="2 3">
    <name type="scientific">Achlya hypogyna</name>
    <name type="common">Oomycete</name>
    <name type="synonym">Protoachlya hypogyna</name>
    <dbReference type="NCBI Taxonomy" id="1202772"/>
    <lineage>
        <taxon>Eukaryota</taxon>
        <taxon>Sar</taxon>
        <taxon>Stramenopiles</taxon>
        <taxon>Oomycota</taxon>
        <taxon>Saprolegniomycetes</taxon>
        <taxon>Saprolegniales</taxon>
        <taxon>Achlyaceae</taxon>
        <taxon>Achlya</taxon>
    </lineage>
</organism>
<gene>
    <name evidence="2" type="ORF">ACHHYP_06457</name>
</gene>
<name>A0A1V9YTQ3_ACHHY</name>
<accession>A0A1V9YTQ3</accession>
<evidence type="ECO:0000313" key="2">
    <source>
        <dbReference type="EMBL" id="OQR89136.1"/>
    </source>
</evidence>
<dbReference type="STRING" id="1202772.A0A1V9YTQ3"/>
<dbReference type="SUPFAM" id="SSF57850">
    <property type="entry name" value="RING/U-box"/>
    <property type="match status" value="1"/>
</dbReference>
<dbReference type="GO" id="GO:0004842">
    <property type="term" value="F:ubiquitin-protein transferase activity"/>
    <property type="evidence" value="ECO:0007669"/>
    <property type="project" value="InterPro"/>
</dbReference>
<protein>
    <recommendedName>
        <fullName evidence="1">U-box domain-containing protein</fullName>
    </recommendedName>
</protein>
<keyword evidence="3" id="KW-1185">Reference proteome</keyword>
<dbReference type="InterPro" id="IPR013083">
    <property type="entry name" value="Znf_RING/FYVE/PHD"/>
</dbReference>
<dbReference type="GO" id="GO:0016567">
    <property type="term" value="P:protein ubiquitination"/>
    <property type="evidence" value="ECO:0007669"/>
    <property type="project" value="InterPro"/>
</dbReference>
<dbReference type="Pfam" id="PF04564">
    <property type="entry name" value="U-box"/>
    <property type="match status" value="1"/>
</dbReference>
<dbReference type="PANTHER" id="PTHR46573:SF1">
    <property type="entry name" value="WD REPEAT, SAM AND U-BOX DOMAIN-CONTAINING PROTEIN 1"/>
    <property type="match status" value="1"/>
</dbReference>
<dbReference type="PANTHER" id="PTHR46573">
    <property type="entry name" value="WD REPEAT, SAM AND U-BOX DOMAIN-CONTAINING PROTEIN 1"/>
    <property type="match status" value="1"/>
</dbReference>
<dbReference type="PROSITE" id="PS51698">
    <property type="entry name" value="U_BOX"/>
    <property type="match status" value="1"/>
</dbReference>
<feature type="domain" description="U-box" evidence="1">
    <location>
        <begin position="3"/>
        <end position="76"/>
    </location>
</feature>
<proteinExistence type="predicted"/>
<reference evidence="2 3" key="1">
    <citation type="journal article" date="2014" name="Genome Biol. Evol.">
        <title>The secreted proteins of Achlya hypogyna and Thraustotheca clavata identify the ancestral oomycete secretome and reveal gene acquisitions by horizontal gene transfer.</title>
        <authorList>
            <person name="Misner I."/>
            <person name="Blouin N."/>
            <person name="Leonard G."/>
            <person name="Richards T.A."/>
            <person name="Lane C.E."/>
        </authorList>
    </citation>
    <scope>NUCLEOTIDE SEQUENCE [LARGE SCALE GENOMIC DNA]</scope>
    <source>
        <strain evidence="2 3">ATCC 48635</strain>
    </source>
</reference>
<dbReference type="AlphaFoldDB" id="A0A1V9YTQ3"/>
<dbReference type="SMART" id="SM00504">
    <property type="entry name" value="Ubox"/>
    <property type="match status" value="1"/>
</dbReference>